<reference evidence="4 5" key="1">
    <citation type="submission" date="2014-02" db="EMBL/GenBank/DDBJ databases">
        <title>Genome sequence of Paenibacillus darwinianus reveals adaptive mechanisms for survival in Antarctic soils.</title>
        <authorList>
            <person name="Dsouza M."/>
            <person name="Taylor M.W."/>
            <person name="Turner S.J."/>
            <person name="Aislabie J."/>
        </authorList>
    </citation>
    <scope>NUCLEOTIDE SEQUENCE [LARGE SCALE GENOMIC DNA]</scope>
    <source>
        <strain evidence="4 5">CE1</strain>
    </source>
</reference>
<proteinExistence type="inferred from homology"/>
<feature type="domain" description="STAS" evidence="3">
    <location>
        <begin position="2"/>
        <end position="110"/>
    </location>
</feature>
<dbReference type="Gene3D" id="3.30.750.24">
    <property type="entry name" value="STAS domain"/>
    <property type="match status" value="1"/>
</dbReference>
<dbReference type="InterPro" id="IPR003658">
    <property type="entry name" value="Anti-sigma_ant"/>
</dbReference>
<evidence type="ECO:0000313" key="4">
    <source>
        <dbReference type="EMBL" id="EXX89490.1"/>
    </source>
</evidence>
<keyword evidence="5" id="KW-1185">Reference proteome</keyword>
<comment type="caution">
    <text evidence="4">The sequence shown here is derived from an EMBL/GenBank/DDBJ whole genome shotgun (WGS) entry which is preliminary data.</text>
</comment>
<sequence length="110" mass="12493">MFRYKIVDEETRTVVFLQGDMDIDVTETIEEEVMPALTYRKEVHLDFAEVQFVDSSGIGLLISLVQHLTEQGIKTRIIHLNAEVKQVFELLQLPDILGHDVMSDFEGGAS</sequence>
<evidence type="ECO:0000259" key="3">
    <source>
        <dbReference type="PROSITE" id="PS50801"/>
    </source>
</evidence>
<accession>A0A9W5S2Q9</accession>
<dbReference type="CDD" id="cd07043">
    <property type="entry name" value="STAS_anti-anti-sigma_factors"/>
    <property type="match status" value="1"/>
</dbReference>
<dbReference type="PANTHER" id="PTHR33495">
    <property type="entry name" value="ANTI-SIGMA FACTOR ANTAGONIST TM_1081-RELATED-RELATED"/>
    <property type="match status" value="1"/>
</dbReference>
<dbReference type="InterPro" id="IPR002645">
    <property type="entry name" value="STAS_dom"/>
</dbReference>
<protein>
    <recommendedName>
        <fullName evidence="2">Anti-sigma factor antagonist</fullName>
    </recommendedName>
</protein>
<dbReference type="InterPro" id="IPR036513">
    <property type="entry name" value="STAS_dom_sf"/>
</dbReference>
<dbReference type="GO" id="GO:0043856">
    <property type="term" value="F:anti-sigma factor antagonist activity"/>
    <property type="evidence" value="ECO:0007669"/>
    <property type="project" value="InterPro"/>
</dbReference>
<dbReference type="Proteomes" id="UP000053750">
    <property type="component" value="Unassembled WGS sequence"/>
</dbReference>
<dbReference type="RefSeq" id="WP_036586049.1">
    <property type="nucleotide sequence ID" value="NZ_KK082115.1"/>
</dbReference>
<comment type="similarity">
    <text evidence="1 2">Belongs to the anti-sigma-factor antagonist family.</text>
</comment>
<gene>
    <name evidence="4" type="ORF">BG53_15640</name>
</gene>
<dbReference type="Pfam" id="PF01740">
    <property type="entry name" value="STAS"/>
    <property type="match status" value="1"/>
</dbReference>
<evidence type="ECO:0000256" key="1">
    <source>
        <dbReference type="ARBA" id="ARBA00009013"/>
    </source>
</evidence>
<dbReference type="PROSITE" id="PS50801">
    <property type="entry name" value="STAS"/>
    <property type="match status" value="1"/>
</dbReference>
<name>A0A9W5S2Q9_9BACL</name>
<dbReference type="NCBIfam" id="TIGR00377">
    <property type="entry name" value="ant_ant_sig"/>
    <property type="match status" value="1"/>
</dbReference>
<dbReference type="EMBL" id="JFHU01000094">
    <property type="protein sequence ID" value="EXX89490.1"/>
    <property type="molecule type" value="Genomic_DNA"/>
</dbReference>
<dbReference type="SUPFAM" id="SSF52091">
    <property type="entry name" value="SpoIIaa-like"/>
    <property type="match status" value="1"/>
</dbReference>
<organism evidence="4 5">
    <name type="scientific">Paenibacillus darwinianus</name>
    <dbReference type="NCBI Taxonomy" id="1380763"/>
    <lineage>
        <taxon>Bacteria</taxon>
        <taxon>Bacillati</taxon>
        <taxon>Bacillota</taxon>
        <taxon>Bacilli</taxon>
        <taxon>Bacillales</taxon>
        <taxon>Paenibacillaceae</taxon>
        <taxon>Paenibacillus</taxon>
    </lineage>
</organism>
<evidence type="ECO:0000313" key="5">
    <source>
        <dbReference type="Proteomes" id="UP000053750"/>
    </source>
</evidence>
<dbReference type="OrthoDB" id="2468251at2"/>
<evidence type="ECO:0000256" key="2">
    <source>
        <dbReference type="RuleBase" id="RU003749"/>
    </source>
</evidence>
<dbReference type="AlphaFoldDB" id="A0A9W5S2Q9"/>